<name>A0ABS8ASF6_9BACT</name>
<reference evidence="1" key="1">
    <citation type="submission" date="2021-10" db="EMBL/GenBank/DDBJ databases">
        <authorList>
            <person name="Dean J.D."/>
            <person name="Kim M.K."/>
            <person name="Newey C.N."/>
            <person name="Stoker T.S."/>
            <person name="Thompson D.W."/>
            <person name="Grose J.H."/>
        </authorList>
    </citation>
    <scope>NUCLEOTIDE SEQUENCE</scope>
    <source>
        <strain evidence="1">BT178</strain>
    </source>
</reference>
<gene>
    <name evidence="1" type="ORF">LGH74_11965</name>
</gene>
<keyword evidence="2" id="KW-1185">Reference proteome</keyword>
<comment type="caution">
    <text evidence="1">The sequence shown here is derived from an EMBL/GenBank/DDBJ whole genome shotgun (WGS) entry which is preliminary data.</text>
</comment>
<evidence type="ECO:0000313" key="2">
    <source>
        <dbReference type="Proteomes" id="UP001165296"/>
    </source>
</evidence>
<organism evidence="1 2">
    <name type="scientific">Hymenobacter lucidus</name>
    <dbReference type="NCBI Taxonomy" id="2880930"/>
    <lineage>
        <taxon>Bacteria</taxon>
        <taxon>Pseudomonadati</taxon>
        <taxon>Bacteroidota</taxon>
        <taxon>Cytophagia</taxon>
        <taxon>Cytophagales</taxon>
        <taxon>Hymenobacteraceae</taxon>
        <taxon>Hymenobacter</taxon>
    </lineage>
</organism>
<evidence type="ECO:0000313" key="1">
    <source>
        <dbReference type="EMBL" id="MCB2408694.1"/>
    </source>
</evidence>
<dbReference type="Proteomes" id="UP001165296">
    <property type="component" value="Unassembled WGS sequence"/>
</dbReference>
<protein>
    <submittedName>
        <fullName evidence="1">Uncharacterized protein</fullName>
    </submittedName>
</protein>
<accession>A0ABS8ASF6</accession>
<dbReference type="EMBL" id="JAJADR010000003">
    <property type="protein sequence ID" value="MCB2408694.1"/>
    <property type="molecule type" value="Genomic_DNA"/>
</dbReference>
<proteinExistence type="predicted"/>
<sequence>MNRYFKFDAAKYDFWPLYETVKKYYPIGIVDEELRQDTLFNVYPGTQQIAQVIHDNISVAKNYKARWKPLQAALKQQLQKPVLDENFLSEPSYKGIVILKKETRKHCTVLQELHFAISLLGPYFCIYGVDSSYLMLAREQRPNHNTPGKEYGYYPAVHAVTVSPSFEYEEAFLLVQAKIAEWFPGYKFVPYHINMMRLKGLLAFGADVHDAQADTIHSALFNSNSQLKADTATRGDTRYSYEQWRKPEPLSAADESNRNLLAQHMLESRRNADSSPPTIHRVWKYKSARIQPPIGLANISSFPILNLTDAKVALYTVEDSVRVRRAPYELANNELLIHAEEDNKPFTIRHTIAACSATELRLTRRLEFDYVGIPQLQERNLEVVFERYT</sequence>
<dbReference type="RefSeq" id="WP_226175969.1">
    <property type="nucleotide sequence ID" value="NZ_JAJADR010000003.1"/>
</dbReference>